<accession>A0A9Q1G7K7</accession>
<comment type="caution">
    <text evidence="2">The sequence shown here is derived from an EMBL/GenBank/DDBJ whole genome shotgun (WGS) entry which is preliminary data.</text>
</comment>
<feature type="region of interest" description="Disordered" evidence="1">
    <location>
        <begin position="84"/>
        <end position="106"/>
    </location>
</feature>
<keyword evidence="3" id="KW-1185">Reference proteome</keyword>
<dbReference type="EMBL" id="JAINUF010000002">
    <property type="protein sequence ID" value="KAJ8376461.1"/>
    <property type="molecule type" value="Genomic_DNA"/>
</dbReference>
<gene>
    <name evidence="2" type="ORF">SKAU_G00070410</name>
</gene>
<sequence>MYQFGHQRRRFCLNGLQINRNGLTLKWLRLVVGALVPGTAVRAVVEVTQMSGSWDYGRQGVRGLCASSPRLTAKVTGVSCLSLSSPDRPSCGTRPGPCSLAHRANN</sequence>
<reference evidence="2" key="1">
    <citation type="journal article" date="2023" name="Science">
        <title>Genome structures resolve the early diversification of teleost fishes.</title>
        <authorList>
            <person name="Parey E."/>
            <person name="Louis A."/>
            <person name="Montfort J."/>
            <person name="Bouchez O."/>
            <person name="Roques C."/>
            <person name="Iampietro C."/>
            <person name="Lluch J."/>
            <person name="Castinel A."/>
            <person name="Donnadieu C."/>
            <person name="Desvignes T."/>
            <person name="Floi Bucao C."/>
            <person name="Jouanno E."/>
            <person name="Wen M."/>
            <person name="Mejri S."/>
            <person name="Dirks R."/>
            <person name="Jansen H."/>
            <person name="Henkel C."/>
            <person name="Chen W.J."/>
            <person name="Zahm M."/>
            <person name="Cabau C."/>
            <person name="Klopp C."/>
            <person name="Thompson A.W."/>
            <person name="Robinson-Rechavi M."/>
            <person name="Braasch I."/>
            <person name="Lecointre G."/>
            <person name="Bobe J."/>
            <person name="Postlethwait J.H."/>
            <person name="Berthelot C."/>
            <person name="Roest Crollius H."/>
            <person name="Guiguen Y."/>
        </authorList>
    </citation>
    <scope>NUCLEOTIDE SEQUENCE</scope>
    <source>
        <strain evidence="2">WJC10195</strain>
    </source>
</reference>
<dbReference type="AlphaFoldDB" id="A0A9Q1G7K7"/>
<name>A0A9Q1G7K7_SYNKA</name>
<proteinExistence type="predicted"/>
<dbReference type="Proteomes" id="UP001152622">
    <property type="component" value="Chromosome 2"/>
</dbReference>
<organism evidence="2 3">
    <name type="scientific">Synaphobranchus kaupii</name>
    <name type="common">Kaup's arrowtooth eel</name>
    <dbReference type="NCBI Taxonomy" id="118154"/>
    <lineage>
        <taxon>Eukaryota</taxon>
        <taxon>Metazoa</taxon>
        <taxon>Chordata</taxon>
        <taxon>Craniata</taxon>
        <taxon>Vertebrata</taxon>
        <taxon>Euteleostomi</taxon>
        <taxon>Actinopterygii</taxon>
        <taxon>Neopterygii</taxon>
        <taxon>Teleostei</taxon>
        <taxon>Anguilliformes</taxon>
        <taxon>Synaphobranchidae</taxon>
        <taxon>Synaphobranchus</taxon>
    </lineage>
</organism>
<protein>
    <submittedName>
        <fullName evidence="2">Uncharacterized protein</fullName>
    </submittedName>
</protein>
<evidence type="ECO:0000313" key="2">
    <source>
        <dbReference type="EMBL" id="KAJ8376461.1"/>
    </source>
</evidence>
<evidence type="ECO:0000313" key="3">
    <source>
        <dbReference type="Proteomes" id="UP001152622"/>
    </source>
</evidence>
<evidence type="ECO:0000256" key="1">
    <source>
        <dbReference type="SAM" id="MobiDB-lite"/>
    </source>
</evidence>